<keyword evidence="3" id="KW-1185">Reference proteome</keyword>
<name>A0A1M6HDV3_9FLAO</name>
<evidence type="ECO:0000313" key="3">
    <source>
        <dbReference type="Proteomes" id="UP000184488"/>
    </source>
</evidence>
<dbReference type="STRING" id="415425.SAMN05444363_2992"/>
<accession>A0A1M6HDV3</accession>
<keyword evidence="1" id="KW-0732">Signal</keyword>
<evidence type="ECO:0000313" key="2">
    <source>
        <dbReference type="EMBL" id="SHJ20397.1"/>
    </source>
</evidence>
<dbReference type="Proteomes" id="UP000184488">
    <property type="component" value="Unassembled WGS sequence"/>
</dbReference>
<dbReference type="RefSeq" id="WP_073312278.1">
    <property type="nucleotide sequence ID" value="NZ_FQZI01000008.1"/>
</dbReference>
<proteinExistence type="predicted"/>
<feature type="signal peptide" evidence="1">
    <location>
        <begin position="1"/>
        <end position="22"/>
    </location>
</feature>
<dbReference type="EMBL" id="FQZI01000008">
    <property type="protein sequence ID" value="SHJ20397.1"/>
    <property type="molecule type" value="Genomic_DNA"/>
</dbReference>
<evidence type="ECO:0008006" key="4">
    <source>
        <dbReference type="Google" id="ProtNLM"/>
    </source>
</evidence>
<dbReference type="OrthoDB" id="1351880at2"/>
<dbReference type="PROSITE" id="PS51257">
    <property type="entry name" value="PROKAR_LIPOPROTEIN"/>
    <property type="match status" value="1"/>
</dbReference>
<dbReference type="AlphaFoldDB" id="A0A1M6HDV3"/>
<protein>
    <recommendedName>
        <fullName evidence="4">YD repeat-containing protein</fullName>
    </recommendedName>
</protein>
<evidence type="ECO:0000256" key="1">
    <source>
        <dbReference type="SAM" id="SignalP"/>
    </source>
</evidence>
<sequence>MKTIKNILFLTFLMLLTSCSDKDDYNPQGYFPTTIEFTDYTNSVNDKTVTISYNSNNTISYNSNNTISQIVLNDNNGTKTKQYTYTNGRITSVTNSGFLGGPDVRTFVYNSNGILSSIVDDTGGTIENYPINYNATTNTYSLVDGGDTSSVQLDNSNNPIIYSSTLFASDLEITLDGTQKGVFEHVTPQIALQFDLALFNNGHLFYFFNQKQINNFQFGVQDIDIVNNRDTNGNITSVIYNFTGGGSQLDITYQNRNL</sequence>
<feature type="chain" id="PRO_5012951820" description="YD repeat-containing protein" evidence="1">
    <location>
        <begin position="23"/>
        <end position="258"/>
    </location>
</feature>
<organism evidence="2 3">
    <name type="scientific">Flavobacterium terrae</name>
    <dbReference type="NCBI Taxonomy" id="415425"/>
    <lineage>
        <taxon>Bacteria</taxon>
        <taxon>Pseudomonadati</taxon>
        <taxon>Bacteroidota</taxon>
        <taxon>Flavobacteriia</taxon>
        <taxon>Flavobacteriales</taxon>
        <taxon>Flavobacteriaceae</taxon>
        <taxon>Flavobacterium</taxon>
    </lineage>
</organism>
<reference evidence="3" key="1">
    <citation type="submission" date="2016-11" db="EMBL/GenBank/DDBJ databases">
        <authorList>
            <person name="Varghese N."/>
            <person name="Submissions S."/>
        </authorList>
    </citation>
    <scope>NUCLEOTIDE SEQUENCE [LARGE SCALE GENOMIC DNA]</scope>
    <source>
        <strain evidence="3">DSM 18829</strain>
    </source>
</reference>
<gene>
    <name evidence="2" type="ORF">SAMN05444363_2992</name>
</gene>